<reference evidence="4" key="1">
    <citation type="submission" date="2015-03" db="EMBL/GenBank/DDBJ databases">
        <title>Draft genome sequence of Mizugakiibacter sediminis skMP5.</title>
        <authorList>
            <person name="Watanabe T."/>
            <person name="Kojima H."/>
            <person name="Fukui M."/>
        </authorList>
    </citation>
    <scope>NUCLEOTIDE SEQUENCE</scope>
    <source>
        <strain evidence="4">SkMP5</strain>
    </source>
</reference>
<dbReference type="HOGENOM" id="CLU_1364923_0_0_6"/>
<evidence type="ECO:0000256" key="1">
    <source>
        <dbReference type="SAM" id="MobiDB-lite"/>
    </source>
</evidence>
<feature type="signal peptide" evidence="2">
    <location>
        <begin position="1"/>
        <end position="23"/>
    </location>
</feature>
<dbReference type="Proteomes" id="UP000253740">
    <property type="component" value="Unassembled WGS sequence"/>
</dbReference>
<dbReference type="EMBL" id="DF970181">
    <property type="protein sequence ID" value="GAP66004.1"/>
    <property type="molecule type" value="Genomic_DNA"/>
</dbReference>
<dbReference type="AlphaFoldDB" id="A0A0K8QMA0"/>
<dbReference type="Pfam" id="PF08239">
    <property type="entry name" value="SH3_3"/>
    <property type="match status" value="1"/>
</dbReference>
<dbReference type="OrthoDB" id="102964at2"/>
<feature type="domain" description="SH3b" evidence="3">
    <location>
        <begin position="32"/>
        <end position="82"/>
    </location>
</feature>
<gene>
    <name evidence="4" type="ORF">MBSD_1394</name>
    <name evidence="5" type="ORF">MBSD_n1306</name>
</gene>
<evidence type="ECO:0000313" key="4">
    <source>
        <dbReference type="EMBL" id="GAN44858.1"/>
    </source>
</evidence>
<name>A0A0K8QMA0_9GAMM</name>
<keyword evidence="6" id="KW-1185">Reference proteome</keyword>
<organism evidence="5">
    <name type="scientific">Mizugakiibacter sediminis</name>
    <dbReference type="NCBI Taxonomy" id="1475481"/>
    <lineage>
        <taxon>Bacteria</taxon>
        <taxon>Pseudomonadati</taxon>
        <taxon>Pseudomonadota</taxon>
        <taxon>Gammaproteobacteria</taxon>
        <taxon>Lysobacterales</taxon>
        <taxon>Rhodanobacteraceae</taxon>
        <taxon>Mizugakiibacter</taxon>
    </lineage>
</organism>
<dbReference type="STRING" id="1475481.GCA_000953855_01324"/>
<evidence type="ECO:0000313" key="6">
    <source>
        <dbReference type="Proteomes" id="UP000253740"/>
    </source>
</evidence>
<evidence type="ECO:0000259" key="3">
    <source>
        <dbReference type="Pfam" id="PF08239"/>
    </source>
</evidence>
<evidence type="ECO:0000313" key="5">
    <source>
        <dbReference type="EMBL" id="GAP66004.1"/>
    </source>
</evidence>
<reference evidence="5" key="2">
    <citation type="submission" date="2015-08" db="EMBL/GenBank/DDBJ databases">
        <title>Complete DNA Sequence of Pseudomonas syringae pv. actinidiae, the Causal Agent of Kiwifruit Canker Disease.</title>
        <authorList>
            <person name="Rikkerink E.H.A."/>
            <person name="Fineran P.C."/>
        </authorList>
    </citation>
    <scope>NUCLEOTIDE SEQUENCE</scope>
    <source>
        <strain evidence="5">SkMP5</strain>
    </source>
</reference>
<protein>
    <submittedName>
        <fullName evidence="4">Peptide-binding protein</fullName>
    </submittedName>
    <submittedName>
        <fullName evidence="5">SH3 type 3 domain-containing protein</fullName>
    </submittedName>
</protein>
<feature type="region of interest" description="Disordered" evidence="1">
    <location>
        <begin position="135"/>
        <end position="200"/>
    </location>
</feature>
<dbReference type="Gene3D" id="2.30.30.40">
    <property type="entry name" value="SH3 Domains"/>
    <property type="match status" value="1"/>
</dbReference>
<dbReference type="RefSeq" id="WP_062536282.1">
    <property type="nucleotide sequence ID" value="NZ_DF970181.1"/>
</dbReference>
<dbReference type="EMBL" id="DF952378">
    <property type="protein sequence ID" value="GAN44858.1"/>
    <property type="molecule type" value="Genomic_DNA"/>
</dbReference>
<feature type="compositionally biased region" description="Pro residues" evidence="1">
    <location>
        <begin position="139"/>
        <end position="161"/>
    </location>
</feature>
<keyword evidence="2" id="KW-0732">Signal</keyword>
<feature type="chain" id="PRO_5007415619" evidence="2">
    <location>
        <begin position="24"/>
        <end position="200"/>
    </location>
</feature>
<accession>A0A0K8QMA0</accession>
<dbReference type="InterPro" id="IPR003646">
    <property type="entry name" value="SH3-like_bac-type"/>
</dbReference>
<sequence>MKKLGALGFLLMLAVLLPGLAQAQRVYTAVSVHLRAGPAPDYPVVAIVPAGIAISVQGCLGDYSWCDVVIGPDRGWMYGAYIMYPYYDRDVPVIYYGPRIGITVVGFVLPDYWHEHYRNRYFYRDRDRWEYRYRAHRAGPPPPPPHRPYPPGQHPPQPPQHGPGTPRSHPPGQDRQQPPKKPKKGGPGGHPPRDDDSRQR</sequence>
<feature type="compositionally biased region" description="Basic and acidic residues" evidence="1">
    <location>
        <begin position="191"/>
        <end position="200"/>
    </location>
</feature>
<proteinExistence type="predicted"/>
<evidence type="ECO:0000256" key="2">
    <source>
        <dbReference type="SAM" id="SignalP"/>
    </source>
</evidence>